<dbReference type="RefSeq" id="WP_116181143.1">
    <property type="nucleotide sequence ID" value="NZ_CP144375.1"/>
</dbReference>
<dbReference type="InterPro" id="IPR035992">
    <property type="entry name" value="Ricin_B-like_lectins"/>
</dbReference>
<evidence type="ECO:0000256" key="1">
    <source>
        <dbReference type="SAM" id="SignalP"/>
    </source>
</evidence>
<feature type="signal peptide" evidence="1">
    <location>
        <begin position="1"/>
        <end position="22"/>
    </location>
</feature>
<sequence length="390" mass="43475">MTKLVRVILALLALLPATVVTPHPHPFTVLAFYSGRPDAAHIAFDNEAAIWFPQAASRYGFSYQQTTDWSLLTDLTRSRADVVMFLDDIPTDPGERAGFQRYVEHGGAYFGFHYSGYNDPDITWPWFNNTFMGTGQFVNNTWSPTTAVLHTDARRPATRRLPTTWTTAVSEWYSWQNDLRQNPDIEVLASVDASSFPVGTDPTQSWYSGYYPILWTNKRYRMLYANFGHEAMNYAANTPLSSTFANPVQDKFIIDGLLWLGGGTPTNAPTDQIDPTARLRVVNAGSGMCLDGSTQAVTQDTCGNGAAQRFRFRWLDGPYLRIDNGPRSLTDSMQLSPFDGGDNQQWQAVFESNGNWHIVTKVGRKCLTATVPMTLATCTGSPTQSFTLAR</sequence>
<reference evidence="3 4" key="1">
    <citation type="submission" date="2018-08" db="EMBL/GenBank/DDBJ databases">
        <title>Genomic Encyclopedia of Archaeal and Bacterial Type Strains, Phase II (KMG-II): from individual species to whole genera.</title>
        <authorList>
            <person name="Goeker M."/>
        </authorList>
    </citation>
    <scope>NUCLEOTIDE SEQUENCE [LARGE SCALE GENOMIC DNA]</scope>
    <source>
        <strain evidence="3 4">DSM 45791</strain>
    </source>
</reference>
<dbReference type="EMBL" id="QUNO01000024">
    <property type="protein sequence ID" value="REH29591.1"/>
    <property type="molecule type" value="Genomic_DNA"/>
</dbReference>
<keyword evidence="4" id="KW-1185">Reference proteome</keyword>
<feature type="domain" description="ThuA-like" evidence="2">
    <location>
        <begin position="47"/>
        <end position="237"/>
    </location>
</feature>
<gene>
    <name evidence="3" type="ORF">BCF44_12418</name>
</gene>
<dbReference type="SUPFAM" id="SSF52317">
    <property type="entry name" value="Class I glutamine amidotransferase-like"/>
    <property type="match status" value="1"/>
</dbReference>
<dbReference type="PANTHER" id="PTHR40469">
    <property type="entry name" value="SECRETED GLYCOSYL HYDROLASE"/>
    <property type="match status" value="1"/>
</dbReference>
<evidence type="ECO:0000313" key="4">
    <source>
        <dbReference type="Proteomes" id="UP000256269"/>
    </source>
</evidence>
<evidence type="ECO:0000259" key="2">
    <source>
        <dbReference type="Pfam" id="PF06283"/>
    </source>
</evidence>
<dbReference type="Proteomes" id="UP000256269">
    <property type="component" value="Unassembled WGS sequence"/>
</dbReference>
<organism evidence="3 4">
    <name type="scientific">Kutzneria buriramensis</name>
    <dbReference type="NCBI Taxonomy" id="1045776"/>
    <lineage>
        <taxon>Bacteria</taxon>
        <taxon>Bacillati</taxon>
        <taxon>Actinomycetota</taxon>
        <taxon>Actinomycetes</taxon>
        <taxon>Pseudonocardiales</taxon>
        <taxon>Pseudonocardiaceae</taxon>
        <taxon>Kutzneria</taxon>
    </lineage>
</organism>
<dbReference type="InterPro" id="IPR029010">
    <property type="entry name" value="ThuA-like"/>
</dbReference>
<dbReference type="OrthoDB" id="3296611at2"/>
<protein>
    <submittedName>
        <fullName evidence="3">Trehalose utilization protein</fullName>
    </submittedName>
</protein>
<dbReference type="Gene3D" id="3.40.50.880">
    <property type="match status" value="1"/>
</dbReference>
<accession>A0A3E0GWV0</accession>
<dbReference type="CDD" id="cd00161">
    <property type="entry name" value="beta-trefoil_Ricin-like"/>
    <property type="match status" value="1"/>
</dbReference>
<dbReference type="Pfam" id="PF06283">
    <property type="entry name" value="ThuA"/>
    <property type="match status" value="1"/>
</dbReference>
<feature type="chain" id="PRO_5017600591" evidence="1">
    <location>
        <begin position="23"/>
        <end position="390"/>
    </location>
</feature>
<name>A0A3E0GWV0_9PSEU</name>
<comment type="caution">
    <text evidence="3">The sequence shown here is derived from an EMBL/GenBank/DDBJ whole genome shotgun (WGS) entry which is preliminary data.</text>
</comment>
<dbReference type="AlphaFoldDB" id="A0A3E0GWV0"/>
<dbReference type="InterPro" id="IPR029062">
    <property type="entry name" value="Class_I_gatase-like"/>
</dbReference>
<dbReference type="Gene3D" id="2.80.10.50">
    <property type="match status" value="1"/>
</dbReference>
<dbReference type="PANTHER" id="PTHR40469:SF2">
    <property type="entry name" value="GALACTOSE-BINDING DOMAIN-LIKE SUPERFAMILY PROTEIN"/>
    <property type="match status" value="1"/>
</dbReference>
<dbReference type="SUPFAM" id="SSF50370">
    <property type="entry name" value="Ricin B-like lectins"/>
    <property type="match status" value="1"/>
</dbReference>
<keyword evidence="1" id="KW-0732">Signal</keyword>
<evidence type="ECO:0000313" key="3">
    <source>
        <dbReference type="EMBL" id="REH29591.1"/>
    </source>
</evidence>
<proteinExistence type="predicted"/>